<comment type="similarity">
    <text evidence="1">Belongs to the SDA1 family.</text>
</comment>
<keyword evidence="1" id="KW-0653">Protein transport</keyword>
<dbReference type="InterPro" id="IPR012977">
    <property type="entry name" value="SDA1_N"/>
</dbReference>
<dbReference type="OrthoDB" id="2196187at2759"/>
<organism evidence="3 4">
    <name type="scientific">Beta vulgaris subsp. vulgaris</name>
    <name type="common">Beet</name>
    <dbReference type="NCBI Taxonomy" id="3555"/>
    <lineage>
        <taxon>Eukaryota</taxon>
        <taxon>Viridiplantae</taxon>
        <taxon>Streptophyta</taxon>
        <taxon>Embryophyta</taxon>
        <taxon>Tracheophyta</taxon>
        <taxon>Spermatophyta</taxon>
        <taxon>Magnoliopsida</taxon>
        <taxon>eudicotyledons</taxon>
        <taxon>Gunneridae</taxon>
        <taxon>Pentapetalae</taxon>
        <taxon>Caryophyllales</taxon>
        <taxon>Chenopodiaceae</taxon>
        <taxon>Betoideae</taxon>
        <taxon>Beta</taxon>
    </lineage>
</organism>
<dbReference type="eggNOG" id="KOG2229">
    <property type="taxonomic scope" value="Eukaryota"/>
</dbReference>
<feature type="non-terminal residue" evidence="3">
    <location>
        <position position="1"/>
    </location>
</feature>
<accession>A0A0J8B276</accession>
<dbReference type="EMBL" id="KQ097276">
    <property type="protein sequence ID" value="KMS93972.1"/>
    <property type="molecule type" value="Genomic_DNA"/>
</dbReference>
<feature type="domain" description="SDA1 N-terminal" evidence="2">
    <location>
        <begin position="19"/>
        <end position="202"/>
    </location>
</feature>
<keyword evidence="1" id="KW-0539">Nucleus</keyword>
<evidence type="ECO:0000259" key="2">
    <source>
        <dbReference type="Pfam" id="PF08158"/>
    </source>
</evidence>
<dbReference type="GO" id="GO:0015031">
    <property type="term" value="P:protein transport"/>
    <property type="evidence" value="ECO:0007669"/>
    <property type="project" value="UniProtKB-KW"/>
</dbReference>
<protein>
    <recommendedName>
        <fullName evidence="1">Protein SDA1</fullName>
    </recommendedName>
</protein>
<dbReference type="PANTHER" id="PTHR12730:SF0">
    <property type="entry name" value="PROTEIN SDA1 HOMOLOG"/>
    <property type="match status" value="1"/>
</dbReference>
<name>A0A0J8B276_BETVV</name>
<sequence>ADEEGGEKLGQSIRMAMKMIRENACGANVSSKKKKRERAIERAKEKLKKAEKKQELGPKIEQGPISMIYDPQTFAERLFSKLRTTKEAFSVRQLMMNVISRLVNEHCLFLLNLYPFLQRYLQAHVKNVTTIMSFLVQSCHSKIPPDVLEPIVKAIADQFVNDRSRPEAMAVGINSIRAICARQPLCMNATLLHDLSQYKDHRDKSVRAYLVSQTPISNV</sequence>
<reference evidence="3 4" key="1">
    <citation type="journal article" date="2014" name="Nature">
        <title>The genome of the recently domesticated crop plant sugar beet (Beta vulgaris).</title>
        <authorList>
            <person name="Dohm J.C."/>
            <person name="Minoche A.E."/>
            <person name="Holtgrawe D."/>
            <person name="Capella-Gutierrez S."/>
            <person name="Zakrzewski F."/>
            <person name="Tafer H."/>
            <person name="Rupp O."/>
            <person name="Sorensen T.R."/>
            <person name="Stracke R."/>
            <person name="Reinhardt R."/>
            <person name="Goesmann A."/>
            <person name="Kraft T."/>
            <person name="Schulz B."/>
            <person name="Stadler P.F."/>
            <person name="Schmidt T."/>
            <person name="Gabaldon T."/>
            <person name="Lehrach H."/>
            <person name="Weisshaar B."/>
            <person name="Himmelbauer H."/>
        </authorList>
    </citation>
    <scope>NUCLEOTIDE SEQUENCE [LARGE SCALE GENOMIC DNA]</scope>
    <source>
        <tissue evidence="3">Taproot</tissue>
    </source>
</reference>
<dbReference type="AlphaFoldDB" id="A0A0J8B276"/>
<dbReference type="InterPro" id="IPR027312">
    <property type="entry name" value="Sda1"/>
</dbReference>
<keyword evidence="1" id="KW-0813">Transport</keyword>
<dbReference type="Gramene" id="KMS93972">
    <property type="protein sequence ID" value="KMS93972"/>
    <property type="gene ID" value="BVRB_026080"/>
</dbReference>
<dbReference type="Pfam" id="PF08158">
    <property type="entry name" value="SDA1_HEAT"/>
    <property type="match status" value="1"/>
</dbReference>
<keyword evidence="4" id="KW-1185">Reference proteome</keyword>
<dbReference type="GO" id="GO:0000055">
    <property type="term" value="P:ribosomal large subunit export from nucleus"/>
    <property type="evidence" value="ECO:0007669"/>
    <property type="project" value="UniProtKB-UniRule"/>
</dbReference>
<proteinExistence type="inferred from homology"/>
<evidence type="ECO:0000256" key="1">
    <source>
        <dbReference type="RuleBase" id="RU365057"/>
    </source>
</evidence>
<keyword evidence="1" id="KW-0690">Ribosome biogenesis</keyword>
<comment type="function">
    <text evidence="1">Required for 60S pre-ribosomal subunits export to the cytoplasm.</text>
</comment>
<dbReference type="GO" id="GO:0005730">
    <property type="term" value="C:nucleolus"/>
    <property type="evidence" value="ECO:0007669"/>
    <property type="project" value="UniProtKB-SubCell"/>
</dbReference>
<evidence type="ECO:0000313" key="3">
    <source>
        <dbReference type="EMBL" id="KMS93972.1"/>
    </source>
</evidence>
<dbReference type="PANTHER" id="PTHR12730">
    <property type="entry name" value="HSDA/SDA1-RELATED"/>
    <property type="match status" value="1"/>
</dbReference>
<feature type="non-terminal residue" evidence="3">
    <location>
        <position position="219"/>
    </location>
</feature>
<dbReference type="Proteomes" id="UP000035740">
    <property type="component" value="Unassembled WGS sequence"/>
</dbReference>
<comment type="subcellular location">
    <subcellularLocation>
        <location evidence="1">Nucleus</location>
        <location evidence="1">Nucleolus</location>
    </subcellularLocation>
</comment>
<evidence type="ECO:0000313" key="4">
    <source>
        <dbReference type="Proteomes" id="UP000035740"/>
    </source>
</evidence>
<dbReference type="GO" id="GO:0042273">
    <property type="term" value="P:ribosomal large subunit biogenesis"/>
    <property type="evidence" value="ECO:0007669"/>
    <property type="project" value="UniProtKB-UniRule"/>
</dbReference>
<gene>
    <name evidence="3" type="ORF">BVRB_026080</name>
</gene>